<organism evidence="2 3">
    <name type="scientific">Bremerella cremea</name>
    <dbReference type="NCBI Taxonomy" id="1031537"/>
    <lineage>
        <taxon>Bacteria</taxon>
        <taxon>Pseudomonadati</taxon>
        <taxon>Planctomycetota</taxon>
        <taxon>Planctomycetia</taxon>
        <taxon>Pirellulales</taxon>
        <taxon>Pirellulaceae</taxon>
        <taxon>Bremerella</taxon>
    </lineage>
</organism>
<feature type="compositionally biased region" description="Basic and acidic residues" evidence="1">
    <location>
        <begin position="15"/>
        <end position="30"/>
    </location>
</feature>
<dbReference type="EMBL" id="QPEX01000010">
    <property type="protein sequence ID" value="RCS54632.1"/>
    <property type="molecule type" value="Genomic_DNA"/>
</dbReference>
<proteinExistence type="predicted"/>
<dbReference type="AlphaFoldDB" id="A0A368KZ24"/>
<dbReference type="Proteomes" id="UP000253562">
    <property type="component" value="Unassembled WGS sequence"/>
</dbReference>
<feature type="compositionally biased region" description="Polar residues" evidence="1">
    <location>
        <begin position="33"/>
        <end position="43"/>
    </location>
</feature>
<reference evidence="2 3" key="1">
    <citation type="submission" date="2018-07" db="EMBL/GenBank/DDBJ databases">
        <title>Comparative genomes isolates from brazilian mangrove.</title>
        <authorList>
            <person name="De Araujo J.E."/>
            <person name="Taketani R.G."/>
            <person name="Silva M.C.P."/>
            <person name="Lourenco M.V."/>
            <person name="Oliveira V.M."/>
            <person name="Andreote F.D."/>
        </authorList>
    </citation>
    <scope>NUCLEOTIDE SEQUENCE [LARGE SCALE GENOMIC DNA]</scope>
    <source>
        <strain evidence="2 3">HEX PRIS-MGV</strain>
    </source>
</reference>
<name>A0A368KZ24_9BACT</name>
<sequence length="72" mass="8193">MEIALVSSVPLVVSDRPEDARDCEDSRSDSDDGATNDQQVNQSHIRTESAYWLRIMLGAFHHQDGQEWYQGK</sequence>
<protein>
    <submittedName>
        <fullName evidence="2">Uncharacterized protein</fullName>
    </submittedName>
</protein>
<accession>A0A368KZ24</accession>
<evidence type="ECO:0000256" key="1">
    <source>
        <dbReference type="SAM" id="MobiDB-lite"/>
    </source>
</evidence>
<evidence type="ECO:0000313" key="3">
    <source>
        <dbReference type="Proteomes" id="UP000253562"/>
    </source>
</evidence>
<evidence type="ECO:0000313" key="2">
    <source>
        <dbReference type="EMBL" id="RCS54632.1"/>
    </source>
</evidence>
<dbReference type="RefSeq" id="WP_114367697.1">
    <property type="nucleotide sequence ID" value="NZ_QPEX01000010.1"/>
</dbReference>
<feature type="region of interest" description="Disordered" evidence="1">
    <location>
        <begin position="1"/>
        <end position="43"/>
    </location>
</feature>
<gene>
    <name evidence="2" type="ORF">DTL42_05740</name>
</gene>
<comment type="caution">
    <text evidence="2">The sequence shown here is derived from an EMBL/GenBank/DDBJ whole genome shotgun (WGS) entry which is preliminary data.</text>
</comment>